<organism evidence="1 2">
    <name type="scientific">Sclerotinia sclerotiorum (strain ATCC 18683 / 1980 / Ss-1)</name>
    <name type="common">White mold</name>
    <name type="synonym">Whetzelinia sclerotiorum</name>
    <dbReference type="NCBI Taxonomy" id="665079"/>
    <lineage>
        <taxon>Eukaryota</taxon>
        <taxon>Fungi</taxon>
        <taxon>Dikarya</taxon>
        <taxon>Ascomycota</taxon>
        <taxon>Pezizomycotina</taxon>
        <taxon>Leotiomycetes</taxon>
        <taxon>Helotiales</taxon>
        <taxon>Sclerotiniaceae</taxon>
        <taxon>Sclerotinia</taxon>
    </lineage>
</organism>
<keyword evidence="2" id="KW-1185">Reference proteome</keyword>
<protein>
    <submittedName>
        <fullName evidence="1">Uncharacterized protein</fullName>
    </submittedName>
</protein>
<name>A7EKX9_SCLS1</name>
<evidence type="ECO:0000313" key="1">
    <source>
        <dbReference type="EMBL" id="EDO03495.1"/>
    </source>
</evidence>
<dbReference type="KEGG" id="ssl:SS1G_05976"/>
<dbReference type="InParanoid" id="A7EKX9"/>
<dbReference type="RefSeq" id="XP_001593054.1">
    <property type="nucleotide sequence ID" value="XM_001593004.1"/>
</dbReference>
<dbReference type="Proteomes" id="UP000001312">
    <property type="component" value="Unassembled WGS sequence"/>
</dbReference>
<gene>
    <name evidence="1" type="ORF">SS1G_05976</name>
</gene>
<reference evidence="2" key="1">
    <citation type="journal article" date="2011" name="PLoS Genet.">
        <title>Genomic analysis of the necrotrophic fungal pathogens Sclerotinia sclerotiorum and Botrytis cinerea.</title>
        <authorList>
            <person name="Amselem J."/>
            <person name="Cuomo C.A."/>
            <person name="van Kan J.A."/>
            <person name="Viaud M."/>
            <person name="Benito E.P."/>
            <person name="Couloux A."/>
            <person name="Coutinho P.M."/>
            <person name="de Vries R.P."/>
            <person name="Dyer P.S."/>
            <person name="Fillinger S."/>
            <person name="Fournier E."/>
            <person name="Gout L."/>
            <person name="Hahn M."/>
            <person name="Kohn L."/>
            <person name="Lapalu N."/>
            <person name="Plummer K.M."/>
            <person name="Pradier J.M."/>
            <person name="Quevillon E."/>
            <person name="Sharon A."/>
            <person name="Simon A."/>
            <person name="ten Have A."/>
            <person name="Tudzynski B."/>
            <person name="Tudzynski P."/>
            <person name="Wincker P."/>
            <person name="Andrew M."/>
            <person name="Anthouard V."/>
            <person name="Beever R.E."/>
            <person name="Beffa R."/>
            <person name="Benoit I."/>
            <person name="Bouzid O."/>
            <person name="Brault B."/>
            <person name="Chen Z."/>
            <person name="Choquer M."/>
            <person name="Collemare J."/>
            <person name="Cotton P."/>
            <person name="Danchin E.G."/>
            <person name="Da Silva C."/>
            <person name="Gautier A."/>
            <person name="Giraud C."/>
            <person name="Giraud T."/>
            <person name="Gonzalez C."/>
            <person name="Grossetete S."/>
            <person name="Guldener U."/>
            <person name="Henrissat B."/>
            <person name="Howlett B.J."/>
            <person name="Kodira C."/>
            <person name="Kretschmer M."/>
            <person name="Lappartient A."/>
            <person name="Leroch M."/>
            <person name="Levis C."/>
            <person name="Mauceli E."/>
            <person name="Neuveglise C."/>
            <person name="Oeser B."/>
            <person name="Pearson M."/>
            <person name="Poulain J."/>
            <person name="Poussereau N."/>
            <person name="Quesneville H."/>
            <person name="Rascle C."/>
            <person name="Schumacher J."/>
            <person name="Segurens B."/>
            <person name="Sexton A."/>
            <person name="Silva E."/>
            <person name="Sirven C."/>
            <person name="Soanes D.M."/>
            <person name="Talbot N.J."/>
            <person name="Templeton M."/>
            <person name="Yandava C."/>
            <person name="Yarden O."/>
            <person name="Zeng Q."/>
            <person name="Rollins J.A."/>
            <person name="Lebrun M.H."/>
            <person name="Dickman M."/>
        </authorList>
    </citation>
    <scope>NUCLEOTIDE SEQUENCE [LARGE SCALE GENOMIC DNA]</scope>
    <source>
        <strain evidence="2">ATCC 18683 / 1980 / Ss-1</strain>
    </source>
</reference>
<dbReference type="GeneID" id="5489529"/>
<sequence length="33" mass="3900">MSHGTSYVQLMISGTRSQKYSIDYWSFEVREGR</sequence>
<accession>A7EKX9</accession>
<dbReference type="AlphaFoldDB" id="A7EKX9"/>
<dbReference type="HOGENOM" id="CLU_3385040_0_0_1"/>
<dbReference type="EMBL" id="CH476627">
    <property type="protein sequence ID" value="EDO03495.1"/>
    <property type="molecule type" value="Genomic_DNA"/>
</dbReference>
<evidence type="ECO:0000313" key="2">
    <source>
        <dbReference type="Proteomes" id="UP000001312"/>
    </source>
</evidence>
<proteinExistence type="predicted"/>